<gene>
    <name evidence="2" type="ORF">BJ998_001610</name>
</gene>
<accession>A0A7W9KD61</accession>
<feature type="signal peptide" evidence="1">
    <location>
        <begin position="1"/>
        <end position="25"/>
    </location>
</feature>
<protein>
    <submittedName>
        <fullName evidence="2">Uncharacterized protein</fullName>
    </submittedName>
</protein>
<evidence type="ECO:0000313" key="2">
    <source>
        <dbReference type="EMBL" id="MBB5890414.1"/>
    </source>
</evidence>
<comment type="caution">
    <text evidence="2">The sequence shown here is derived from an EMBL/GenBank/DDBJ whole genome shotgun (WGS) entry which is preliminary data.</text>
</comment>
<dbReference type="EMBL" id="JACHIR010000001">
    <property type="protein sequence ID" value="MBB5890414.1"/>
    <property type="molecule type" value="Genomic_DNA"/>
</dbReference>
<keyword evidence="3" id="KW-1185">Reference proteome</keyword>
<evidence type="ECO:0000313" key="3">
    <source>
        <dbReference type="Proteomes" id="UP000585638"/>
    </source>
</evidence>
<sequence length="52" mass="5430">MKRVLIIAGAALVLFALIAQPAASASWVKEIVGGLGYAAQAVITFVRELFPS</sequence>
<evidence type="ECO:0000256" key="1">
    <source>
        <dbReference type="SAM" id="SignalP"/>
    </source>
</evidence>
<name>A0A7W9KD61_9PSEU</name>
<feature type="chain" id="PRO_5030791940" evidence="1">
    <location>
        <begin position="26"/>
        <end position="52"/>
    </location>
</feature>
<dbReference type="AlphaFoldDB" id="A0A7W9KD61"/>
<proteinExistence type="predicted"/>
<dbReference type="Proteomes" id="UP000585638">
    <property type="component" value="Unassembled WGS sequence"/>
</dbReference>
<reference evidence="2 3" key="1">
    <citation type="submission" date="2020-08" db="EMBL/GenBank/DDBJ databases">
        <title>Sequencing the genomes of 1000 actinobacteria strains.</title>
        <authorList>
            <person name="Klenk H.-P."/>
        </authorList>
    </citation>
    <scope>NUCLEOTIDE SEQUENCE [LARGE SCALE GENOMIC DNA]</scope>
    <source>
        <strain evidence="2 3">DSM 43851</strain>
    </source>
</reference>
<dbReference type="RefSeq" id="WP_184859857.1">
    <property type="nucleotide sequence ID" value="NZ_BAAAWY010000051.1"/>
</dbReference>
<keyword evidence="1" id="KW-0732">Signal</keyword>
<organism evidence="2 3">
    <name type="scientific">Kutzneria kofuensis</name>
    <dbReference type="NCBI Taxonomy" id="103725"/>
    <lineage>
        <taxon>Bacteria</taxon>
        <taxon>Bacillati</taxon>
        <taxon>Actinomycetota</taxon>
        <taxon>Actinomycetes</taxon>
        <taxon>Pseudonocardiales</taxon>
        <taxon>Pseudonocardiaceae</taxon>
        <taxon>Kutzneria</taxon>
    </lineage>
</organism>